<organism evidence="2 3">
    <name type="scientific">Lepraria finkii</name>
    <dbReference type="NCBI Taxonomy" id="1340010"/>
    <lineage>
        <taxon>Eukaryota</taxon>
        <taxon>Fungi</taxon>
        <taxon>Dikarya</taxon>
        <taxon>Ascomycota</taxon>
        <taxon>Pezizomycotina</taxon>
        <taxon>Lecanoromycetes</taxon>
        <taxon>OSLEUM clade</taxon>
        <taxon>Lecanoromycetidae</taxon>
        <taxon>Lecanorales</taxon>
        <taxon>Lecanorineae</taxon>
        <taxon>Stereocaulaceae</taxon>
        <taxon>Lepraria</taxon>
    </lineage>
</organism>
<comment type="similarity">
    <text evidence="1">Belongs to the amidase family.</text>
</comment>
<protein>
    <submittedName>
        <fullName evidence="2">Uncharacterized protein</fullName>
    </submittedName>
</protein>
<name>A0ABR4AL04_9LECA</name>
<evidence type="ECO:0000256" key="1">
    <source>
        <dbReference type="ARBA" id="ARBA00009199"/>
    </source>
</evidence>
<dbReference type="PANTHER" id="PTHR46072">
    <property type="entry name" value="AMIDASE-RELATED-RELATED"/>
    <property type="match status" value="1"/>
</dbReference>
<dbReference type="EMBL" id="JBHFEH010000207">
    <property type="protein sequence ID" value="KAL2044123.1"/>
    <property type="molecule type" value="Genomic_DNA"/>
</dbReference>
<proteinExistence type="inferred from homology"/>
<reference evidence="2 3" key="1">
    <citation type="submission" date="2024-09" db="EMBL/GenBank/DDBJ databases">
        <title>Rethinking Asexuality: The Enigmatic Case of Functional Sexual Genes in Lepraria (Stereocaulaceae).</title>
        <authorList>
            <person name="Doellman M."/>
            <person name="Sun Y."/>
            <person name="Barcenas-Pena A."/>
            <person name="Lumbsch H.T."/>
            <person name="Grewe F."/>
        </authorList>
    </citation>
    <scope>NUCLEOTIDE SEQUENCE [LARGE SCALE GENOMIC DNA]</scope>
    <source>
        <strain evidence="2 3">Grewe 0041</strain>
    </source>
</reference>
<dbReference type="Proteomes" id="UP001590951">
    <property type="component" value="Unassembled WGS sequence"/>
</dbReference>
<dbReference type="Gene3D" id="3.90.1300.10">
    <property type="entry name" value="Amidase signature (AS) domain"/>
    <property type="match status" value="1"/>
</dbReference>
<keyword evidence="3" id="KW-1185">Reference proteome</keyword>
<sequence length="192" mass="21121">MVKNLQAAFFDYGGAAIMNVIKPYGEPVFQSMKGYEIVAEAGEKDLGPTQMRMMVMKRNELQKAYVDRWNASAANGKAPIDGTIQAVAPWSAPRLGGTQPNPYVACIRPTFPSCTFPVTKADKTLDTPRDMKTFKQLSERDGAIQADYDAAFYDGAPVALQCIGRRLEEEKVLEMTEMISEALRQGKTSGLV</sequence>
<accession>A0ABR4AL04</accession>
<comment type="caution">
    <text evidence="2">The sequence shown here is derived from an EMBL/GenBank/DDBJ whole genome shotgun (WGS) entry which is preliminary data.</text>
</comment>
<gene>
    <name evidence="2" type="ORF">ABVK25_012454</name>
</gene>
<dbReference type="PANTHER" id="PTHR46072:SF11">
    <property type="entry name" value="AMIDASE-RELATED"/>
    <property type="match status" value="1"/>
</dbReference>
<evidence type="ECO:0000313" key="2">
    <source>
        <dbReference type="EMBL" id="KAL2044123.1"/>
    </source>
</evidence>
<evidence type="ECO:0000313" key="3">
    <source>
        <dbReference type="Proteomes" id="UP001590951"/>
    </source>
</evidence>
<dbReference type="SUPFAM" id="SSF75304">
    <property type="entry name" value="Amidase signature (AS) enzymes"/>
    <property type="match status" value="1"/>
</dbReference>
<dbReference type="InterPro" id="IPR036928">
    <property type="entry name" value="AS_sf"/>
</dbReference>